<gene>
    <name evidence="2" type="ORF">AK830_g5172</name>
</gene>
<organism evidence="2 3">
    <name type="scientific">Neonectria ditissima</name>
    <dbReference type="NCBI Taxonomy" id="78410"/>
    <lineage>
        <taxon>Eukaryota</taxon>
        <taxon>Fungi</taxon>
        <taxon>Dikarya</taxon>
        <taxon>Ascomycota</taxon>
        <taxon>Pezizomycotina</taxon>
        <taxon>Sordariomycetes</taxon>
        <taxon>Hypocreomycetidae</taxon>
        <taxon>Hypocreales</taxon>
        <taxon>Nectriaceae</taxon>
        <taxon>Neonectria</taxon>
    </lineage>
</organism>
<comment type="caution">
    <text evidence="2">The sequence shown here is derived from an EMBL/GenBank/DDBJ whole genome shotgun (WGS) entry which is preliminary data.</text>
</comment>
<reference evidence="2 3" key="1">
    <citation type="submission" date="2015-09" db="EMBL/GenBank/DDBJ databases">
        <title>Draft genome of a European isolate of the apple canker pathogen Neonectria ditissima.</title>
        <authorList>
            <person name="Gomez-Cortecero A."/>
            <person name="Harrison R.J."/>
            <person name="Armitage A.D."/>
        </authorList>
    </citation>
    <scope>NUCLEOTIDE SEQUENCE [LARGE SCALE GENOMIC DNA]</scope>
    <source>
        <strain evidence="2 3">R09/05</strain>
    </source>
</reference>
<protein>
    <recommendedName>
        <fullName evidence="1">F-box domain-containing protein</fullName>
    </recommendedName>
</protein>
<dbReference type="EMBL" id="LKCW01000066">
    <property type="protein sequence ID" value="KPM41357.1"/>
    <property type="molecule type" value="Genomic_DNA"/>
</dbReference>
<dbReference type="InterPro" id="IPR001810">
    <property type="entry name" value="F-box_dom"/>
</dbReference>
<dbReference type="AlphaFoldDB" id="A0A0P7BLE2"/>
<evidence type="ECO:0000313" key="2">
    <source>
        <dbReference type="EMBL" id="KPM41357.1"/>
    </source>
</evidence>
<feature type="domain" description="F-box" evidence="1">
    <location>
        <begin position="1"/>
        <end position="44"/>
    </location>
</feature>
<sequence length="614" mass="70415">MLERMPPELLYAVIDELPPSALQALSRVSIALHSAVEARLWKSVVIRPQDERKLSRIPLAGFPESAIRQASHLDFRATFDIVICGRCPHDMYHHDTRNDEGMTVSEAEEEDAAGAEETCLALVPRRFETSGRTNIHFSRLSRRAEYLITQFPANQLNSFSWNMGTCIPSNILGTYGILSLKQPLLQSLELTTSMNTRCRYGRSNVDLSSFRHLKSLSWRAPAVHHLNVISVAIRNNSQHLHKLELDFIDWKYYQDEIEGTGPFRMNIFHIIDYFACILLDILSLDEAIPQLFPVIQVLSLSHMYLAKEIAHAINFETLRSLTLRQCPGLAEFIREAYSNNSIRLKTLEIYDTETFMETDTRFLGKLLFAFDGLEELFLCLEDDISRCRIWEYVKHHQATLKKFVYHCRDIQQIPLGPGHSGEWGVRDVIFEVLDGMDQDHSQHPLLPLDLECIGIGWHPWYLEQLLQPWINKVSLRLLHLRQCSRDLKDVPSLVFKAEDSVGMVAMDTIPCDRDHTHTAADETGTQNTHELRDEFRRAVEWAFGPDGVASLETIAYGDFAYDSREGKSLMLCRSADQPSGFQILSKDCCQWQEVLGKYRNVLEACPIEQFLECD</sequence>
<dbReference type="OrthoDB" id="1720422at2759"/>
<dbReference type="Proteomes" id="UP000050424">
    <property type="component" value="Unassembled WGS sequence"/>
</dbReference>
<dbReference type="PROSITE" id="PS50181">
    <property type="entry name" value="FBOX"/>
    <property type="match status" value="1"/>
</dbReference>
<dbReference type="SUPFAM" id="SSF52047">
    <property type="entry name" value="RNI-like"/>
    <property type="match status" value="1"/>
</dbReference>
<evidence type="ECO:0000259" key="1">
    <source>
        <dbReference type="PROSITE" id="PS50181"/>
    </source>
</evidence>
<name>A0A0P7BLE2_9HYPO</name>
<accession>A0A0P7BLE2</accession>
<evidence type="ECO:0000313" key="3">
    <source>
        <dbReference type="Proteomes" id="UP000050424"/>
    </source>
</evidence>
<proteinExistence type="predicted"/>
<keyword evidence="3" id="KW-1185">Reference proteome</keyword>